<sequence>MQNLIFHKRSKFAKFGIDNIQKFIKHPLFFTILRYYPALGACDLEDSEACWMLSTWYLGPQTKFKTKGGDLDKQKRLGQLEKNPEKALEYGIRACEMNVPQSCANVSRMFRLGDGIPKNLEKAKEYHDKASEIIELLKSRNVSAGFTGA</sequence>
<dbReference type="WBParaSite" id="PS1159_v2.g6283.t1">
    <property type="protein sequence ID" value="PS1159_v2.g6283.t1"/>
    <property type="gene ID" value="PS1159_v2.g6283"/>
</dbReference>
<name>A0AC35GLF3_9BILA</name>
<dbReference type="Proteomes" id="UP000887580">
    <property type="component" value="Unplaced"/>
</dbReference>
<evidence type="ECO:0000313" key="1">
    <source>
        <dbReference type="Proteomes" id="UP000887580"/>
    </source>
</evidence>
<evidence type="ECO:0000313" key="2">
    <source>
        <dbReference type="WBParaSite" id="PS1159_v2.g6283.t1"/>
    </source>
</evidence>
<organism evidence="1 2">
    <name type="scientific">Panagrolaimus sp. PS1159</name>
    <dbReference type="NCBI Taxonomy" id="55785"/>
    <lineage>
        <taxon>Eukaryota</taxon>
        <taxon>Metazoa</taxon>
        <taxon>Ecdysozoa</taxon>
        <taxon>Nematoda</taxon>
        <taxon>Chromadorea</taxon>
        <taxon>Rhabditida</taxon>
        <taxon>Tylenchina</taxon>
        <taxon>Panagrolaimomorpha</taxon>
        <taxon>Panagrolaimoidea</taxon>
        <taxon>Panagrolaimidae</taxon>
        <taxon>Panagrolaimus</taxon>
    </lineage>
</organism>
<accession>A0AC35GLF3</accession>
<reference evidence="2" key="1">
    <citation type="submission" date="2022-11" db="UniProtKB">
        <authorList>
            <consortium name="WormBaseParasite"/>
        </authorList>
    </citation>
    <scope>IDENTIFICATION</scope>
</reference>
<proteinExistence type="predicted"/>
<protein>
    <submittedName>
        <fullName evidence="2">Uncharacterized protein</fullName>
    </submittedName>
</protein>